<feature type="region of interest" description="Disordered" evidence="1">
    <location>
        <begin position="245"/>
        <end position="334"/>
    </location>
</feature>
<dbReference type="AlphaFoldDB" id="A0A4Y7SMK2"/>
<protein>
    <submittedName>
        <fullName evidence="2">Uncharacterized protein</fullName>
    </submittedName>
</protein>
<comment type="caution">
    <text evidence="2">The sequence shown here is derived from an EMBL/GenBank/DDBJ whole genome shotgun (WGS) entry which is preliminary data.</text>
</comment>
<evidence type="ECO:0000313" key="3">
    <source>
        <dbReference type="Proteomes" id="UP000298030"/>
    </source>
</evidence>
<dbReference type="OrthoDB" id="3083468at2759"/>
<accession>A0A4Y7SMK2</accession>
<dbReference type="Proteomes" id="UP000298030">
    <property type="component" value="Unassembled WGS sequence"/>
</dbReference>
<organism evidence="2 3">
    <name type="scientific">Coprinellus micaceus</name>
    <name type="common">Glistening ink-cap mushroom</name>
    <name type="synonym">Coprinus micaceus</name>
    <dbReference type="NCBI Taxonomy" id="71717"/>
    <lineage>
        <taxon>Eukaryota</taxon>
        <taxon>Fungi</taxon>
        <taxon>Dikarya</taxon>
        <taxon>Basidiomycota</taxon>
        <taxon>Agaricomycotina</taxon>
        <taxon>Agaricomycetes</taxon>
        <taxon>Agaricomycetidae</taxon>
        <taxon>Agaricales</taxon>
        <taxon>Agaricineae</taxon>
        <taxon>Psathyrellaceae</taxon>
        <taxon>Coprinellus</taxon>
    </lineage>
</organism>
<sequence length="334" mass="36104">MIIAIVVVAIVVIGLVTRLLAMVTRERREDIDIEPEEGISMGDTRADRFRTPRQRRRETDPEPLPPYEARATGQVVRPTDISYDAPAAFELAEEIAVTQRTSVAPSMAVAISHRGQLPLMKRMAEVQRALNELNELAAETPADGYPPHSIQALKIAQLKQNIALMSDQELDHERRLGRQLSTHGFEQRTEGPSRSPLPEPNTLHARMAEVQQLLAEVDRVMGQPASLETSMQLQSLRTRIAELAERESAPGPSSSSAGPSVPEPVHLASVGHPVANLQRDVLDGTSQSGVGQGGSEAPSGSSAIPGPRELPPPYKAVVRDFTDDCAGPGATSVR</sequence>
<name>A0A4Y7SMK2_COPMI</name>
<keyword evidence="3" id="KW-1185">Reference proteome</keyword>
<reference evidence="2 3" key="1">
    <citation type="journal article" date="2019" name="Nat. Ecol. Evol.">
        <title>Megaphylogeny resolves global patterns of mushroom evolution.</title>
        <authorList>
            <person name="Varga T."/>
            <person name="Krizsan K."/>
            <person name="Foldi C."/>
            <person name="Dima B."/>
            <person name="Sanchez-Garcia M."/>
            <person name="Sanchez-Ramirez S."/>
            <person name="Szollosi G.J."/>
            <person name="Szarkandi J.G."/>
            <person name="Papp V."/>
            <person name="Albert L."/>
            <person name="Andreopoulos W."/>
            <person name="Angelini C."/>
            <person name="Antonin V."/>
            <person name="Barry K.W."/>
            <person name="Bougher N.L."/>
            <person name="Buchanan P."/>
            <person name="Buyck B."/>
            <person name="Bense V."/>
            <person name="Catcheside P."/>
            <person name="Chovatia M."/>
            <person name="Cooper J."/>
            <person name="Damon W."/>
            <person name="Desjardin D."/>
            <person name="Finy P."/>
            <person name="Geml J."/>
            <person name="Haridas S."/>
            <person name="Hughes K."/>
            <person name="Justo A."/>
            <person name="Karasinski D."/>
            <person name="Kautmanova I."/>
            <person name="Kiss B."/>
            <person name="Kocsube S."/>
            <person name="Kotiranta H."/>
            <person name="LaButti K.M."/>
            <person name="Lechner B.E."/>
            <person name="Liimatainen K."/>
            <person name="Lipzen A."/>
            <person name="Lukacs Z."/>
            <person name="Mihaltcheva S."/>
            <person name="Morgado L.N."/>
            <person name="Niskanen T."/>
            <person name="Noordeloos M.E."/>
            <person name="Ohm R.A."/>
            <person name="Ortiz-Santana B."/>
            <person name="Ovrebo C."/>
            <person name="Racz N."/>
            <person name="Riley R."/>
            <person name="Savchenko A."/>
            <person name="Shiryaev A."/>
            <person name="Soop K."/>
            <person name="Spirin V."/>
            <person name="Szebenyi C."/>
            <person name="Tomsovsky M."/>
            <person name="Tulloss R.E."/>
            <person name="Uehling J."/>
            <person name="Grigoriev I.V."/>
            <person name="Vagvolgyi C."/>
            <person name="Papp T."/>
            <person name="Martin F.M."/>
            <person name="Miettinen O."/>
            <person name="Hibbett D.S."/>
            <person name="Nagy L.G."/>
        </authorList>
    </citation>
    <scope>NUCLEOTIDE SEQUENCE [LARGE SCALE GENOMIC DNA]</scope>
    <source>
        <strain evidence="2 3">FP101781</strain>
    </source>
</reference>
<gene>
    <name evidence="2" type="ORF">FA13DRAFT_1798367</name>
</gene>
<feature type="region of interest" description="Disordered" evidence="1">
    <location>
        <begin position="34"/>
        <end position="68"/>
    </location>
</feature>
<evidence type="ECO:0000256" key="1">
    <source>
        <dbReference type="SAM" id="MobiDB-lite"/>
    </source>
</evidence>
<proteinExistence type="predicted"/>
<evidence type="ECO:0000313" key="2">
    <source>
        <dbReference type="EMBL" id="TEB23100.1"/>
    </source>
</evidence>
<dbReference type="EMBL" id="QPFP01000082">
    <property type="protein sequence ID" value="TEB23100.1"/>
    <property type="molecule type" value="Genomic_DNA"/>
</dbReference>
<feature type="compositionally biased region" description="Low complexity" evidence="1">
    <location>
        <begin position="249"/>
        <end position="265"/>
    </location>
</feature>